<dbReference type="RefSeq" id="WP_015759589.1">
    <property type="nucleotide sequence ID" value="NC_013216.1"/>
</dbReference>
<reference evidence="1 2" key="1">
    <citation type="journal article" date="2009" name="Stand. Genomic Sci.">
        <title>Complete genome sequence of Desulfotomaculum acetoxidans type strain (5575).</title>
        <authorList>
            <person name="Spring S."/>
            <person name="Lapidus A."/>
            <person name="Schroder M."/>
            <person name="Gleim D."/>
            <person name="Sims D."/>
            <person name="Meincke L."/>
            <person name="Glavina Del Rio T."/>
            <person name="Tice H."/>
            <person name="Copeland A."/>
            <person name="Cheng J.F."/>
            <person name="Lucas S."/>
            <person name="Chen F."/>
            <person name="Nolan M."/>
            <person name="Bruce D."/>
            <person name="Goodwin L."/>
            <person name="Pitluck S."/>
            <person name="Ivanova N."/>
            <person name="Mavromatis K."/>
            <person name="Mikhailova N."/>
            <person name="Pati A."/>
            <person name="Chen A."/>
            <person name="Palaniappan K."/>
            <person name="Land M."/>
            <person name="Hauser L."/>
            <person name="Chang Y.J."/>
            <person name="Jeffries C.D."/>
            <person name="Chain P."/>
            <person name="Saunders E."/>
            <person name="Brettin T."/>
            <person name="Detter J.C."/>
            <person name="Goker M."/>
            <person name="Bristow J."/>
            <person name="Eisen J.A."/>
            <person name="Markowitz V."/>
            <person name="Hugenholtz P."/>
            <person name="Kyrpides N.C."/>
            <person name="Klenk H.P."/>
            <person name="Han C."/>
        </authorList>
    </citation>
    <scope>NUCLEOTIDE SEQUENCE [LARGE SCALE GENOMIC DNA]</scope>
    <source>
        <strain evidence="2">ATCC 49208 / DSM 771 / VKM B-1644</strain>
    </source>
</reference>
<accession>C8VZH4</accession>
<dbReference type="AlphaFoldDB" id="C8VZH4"/>
<dbReference type="STRING" id="485916.Dtox_4252"/>
<gene>
    <name evidence="1" type="ordered locus">Dtox_4252</name>
</gene>
<sequence length="84" mass="8578">MFIHALYAGTVPWNTSTGSLFSATIRASPVLLAGEADPPMTGTFPFVSIAGSLARKNVDSSGSASSGYCQTVPCGTVHAGEEVK</sequence>
<dbReference type="HOGENOM" id="CLU_2522110_0_0_9"/>
<proteinExistence type="predicted"/>
<dbReference type="EMBL" id="CP001720">
    <property type="protein sequence ID" value="ACV64919.1"/>
    <property type="molecule type" value="Genomic_DNA"/>
</dbReference>
<dbReference type="KEGG" id="dae:Dtox_4252"/>
<name>C8VZH4_DESAS</name>
<protein>
    <submittedName>
        <fullName evidence="1">Uncharacterized protein</fullName>
    </submittedName>
</protein>
<evidence type="ECO:0000313" key="2">
    <source>
        <dbReference type="Proteomes" id="UP000002217"/>
    </source>
</evidence>
<organism evidence="1 2">
    <name type="scientific">Desulfofarcimen acetoxidans (strain ATCC 49208 / DSM 771 / KCTC 5769 / VKM B-1644 / 5575)</name>
    <name type="common">Desulfotomaculum acetoxidans</name>
    <dbReference type="NCBI Taxonomy" id="485916"/>
    <lineage>
        <taxon>Bacteria</taxon>
        <taxon>Bacillati</taxon>
        <taxon>Bacillota</taxon>
        <taxon>Clostridia</taxon>
        <taxon>Eubacteriales</taxon>
        <taxon>Peptococcaceae</taxon>
        <taxon>Desulfofarcimen</taxon>
    </lineage>
</organism>
<evidence type="ECO:0000313" key="1">
    <source>
        <dbReference type="EMBL" id="ACV64919.1"/>
    </source>
</evidence>
<keyword evidence="2" id="KW-1185">Reference proteome</keyword>
<dbReference type="Proteomes" id="UP000002217">
    <property type="component" value="Chromosome"/>
</dbReference>